<reference evidence="5 6" key="1">
    <citation type="submission" date="2022-11" db="UniProtKB">
        <authorList>
            <consortium name="WormBaseParasite"/>
        </authorList>
    </citation>
    <scope>IDENTIFICATION</scope>
</reference>
<protein>
    <submittedName>
        <fullName evidence="5 6">BolA-like protein 1</fullName>
    </submittedName>
</protein>
<dbReference type="InterPro" id="IPR036065">
    <property type="entry name" value="BolA-like_sf"/>
</dbReference>
<evidence type="ECO:0000313" key="4">
    <source>
        <dbReference type="Proteomes" id="UP000887540"/>
    </source>
</evidence>
<evidence type="ECO:0000313" key="6">
    <source>
        <dbReference type="WBParaSite" id="ACRNAN_scaffold6740.g24262.t1"/>
    </source>
</evidence>
<dbReference type="InterPro" id="IPR050961">
    <property type="entry name" value="BolA/IbaG_stress_morph_reg"/>
</dbReference>
<dbReference type="PANTHER" id="PTHR46229:SF2">
    <property type="entry name" value="BOLA-LIKE PROTEIN 1"/>
    <property type="match status" value="1"/>
</dbReference>
<name>A0A914DTU8_9BILA</name>
<organism evidence="4 5">
    <name type="scientific">Acrobeloides nanus</name>
    <dbReference type="NCBI Taxonomy" id="290746"/>
    <lineage>
        <taxon>Eukaryota</taxon>
        <taxon>Metazoa</taxon>
        <taxon>Ecdysozoa</taxon>
        <taxon>Nematoda</taxon>
        <taxon>Chromadorea</taxon>
        <taxon>Rhabditida</taxon>
        <taxon>Tylenchina</taxon>
        <taxon>Cephalobomorpha</taxon>
        <taxon>Cephaloboidea</taxon>
        <taxon>Cephalobidae</taxon>
        <taxon>Acrobeloides</taxon>
    </lineage>
</organism>
<dbReference type="Pfam" id="PF01722">
    <property type="entry name" value="BolA"/>
    <property type="match status" value="1"/>
</dbReference>
<dbReference type="FunFam" id="3.30.300.90:FF:000001">
    <property type="entry name" value="Transcriptional regulator BolA"/>
    <property type="match status" value="1"/>
</dbReference>
<dbReference type="WBParaSite" id="ACRNAN_scaffold6740.g24262.t1">
    <property type="protein sequence ID" value="ACRNAN_scaffold6740.g24262.t1"/>
    <property type="gene ID" value="ACRNAN_scaffold6740.g24262"/>
</dbReference>
<sequence length="114" mass="12920">MLRLLRMSSTSTGPVSTTIRQKLTEFFNPTHLEVECESHLHNVPKGAEKHFRVQIISDKFEGLSTLQRQRLVNKALAEELKTSVHALRIEARIPSEYEGQKQVDPPRCLGGGNR</sequence>
<dbReference type="SUPFAM" id="SSF82657">
    <property type="entry name" value="BolA-like"/>
    <property type="match status" value="1"/>
</dbReference>
<dbReference type="AlphaFoldDB" id="A0A914DTU8"/>
<dbReference type="Proteomes" id="UP000887540">
    <property type="component" value="Unplaced"/>
</dbReference>
<dbReference type="PANTHER" id="PTHR46229">
    <property type="entry name" value="BOLA TRANSCRIPTION REGULATOR"/>
    <property type="match status" value="1"/>
</dbReference>
<evidence type="ECO:0000256" key="1">
    <source>
        <dbReference type="ARBA" id="ARBA00005578"/>
    </source>
</evidence>
<dbReference type="WBParaSite" id="ACRNAN_scaffold4084.g17327.t1">
    <property type="protein sequence ID" value="ACRNAN_scaffold4084.g17327.t1"/>
    <property type="gene ID" value="ACRNAN_scaffold4084.g17327"/>
</dbReference>
<evidence type="ECO:0000256" key="2">
    <source>
        <dbReference type="RuleBase" id="RU003860"/>
    </source>
</evidence>
<keyword evidence="4" id="KW-1185">Reference proteome</keyword>
<evidence type="ECO:0000313" key="5">
    <source>
        <dbReference type="WBParaSite" id="ACRNAN_scaffold4084.g17327.t1"/>
    </source>
</evidence>
<dbReference type="GO" id="GO:0005739">
    <property type="term" value="C:mitochondrion"/>
    <property type="evidence" value="ECO:0007669"/>
    <property type="project" value="TreeGrafter"/>
</dbReference>
<dbReference type="Gene3D" id="3.30.300.90">
    <property type="entry name" value="BolA-like"/>
    <property type="match status" value="1"/>
</dbReference>
<dbReference type="PIRSF" id="PIRSF003113">
    <property type="entry name" value="BolA"/>
    <property type="match status" value="1"/>
</dbReference>
<dbReference type="GO" id="GO:1990229">
    <property type="term" value="C:iron-sulfur cluster assembly complex"/>
    <property type="evidence" value="ECO:0007669"/>
    <property type="project" value="UniProtKB-ARBA"/>
</dbReference>
<accession>A0A914DTU8</accession>
<evidence type="ECO:0000256" key="3">
    <source>
        <dbReference type="SAM" id="MobiDB-lite"/>
    </source>
</evidence>
<dbReference type="InterPro" id="IPR002634">
    <property type="entry name" value="BolA"/>
</dbReference>
<proteinExistence type="inferred from homology"/>
<feature type="region of interest" description="Disordered" evidence="3">
    <location>
        <begin position="95"/>
        <end position="114"/>
    </location>
</feature>
<comment type="similarity">
    <text evidence="1 2">Belongs to the BolA/IbaG family.</text>
</comment>